<evidence type="ECO:0000256" key="1">
    <source>
        <dbReference type="SAM" id="Phobius"/>
    </source>
</evidence>
<dbReference type="Proteomes" id="UP001549366">
    <property type="component" value="Unassembled WGS sequence"/>
</dbReference>
<sequence length="407" mass="45403">MINAGYLHPMENRDFLSRWPGLFLSIVLFVVLVLLAGTVLTGCLPARHDSRQLDVLFVAYDQGESNAFLQLEKALQQHQINYRILAFGRASEIFKEHPYRLEALVENQLLLQNDRTRELSSFELEDIIKPIRPGIVYSGMSSVVQAQLLNAFKSKGSYTIAFYDNFDPVADKEYVQPFLNRVIPPDEYHIPSIATRSSFDGQPAFATSVLTVSGTPALEAWDNIYQQTSTDIVRQELNIDKNQPVVVFAGGYDTTYETYLRIFVEAVRAMPSILFLVTSHPKTDGSLERKVVKELAAGNVRVIDKGAHSTTVLSKLSVAVVVHKSSIAAQALYKKKPVLYVAEPEFNNFLTRKQLAFVASSPEQVKSKLLSAIQTDRDSLGLESIGVPDHPSETVAGILQRRLQSSK</sequence>
<organism evidence="2 3">
    <name type="scientific">Endozoicomonas lisbonensis</name>
    <dbReference type="NCBI Taxonomy" id="3120522"/>
    <lineage>
        <taxon>Bacteria</taxon>
        <taxon>Pseudomonadati</taxon>
        <taxon>Pseudomonadota</taxon>
        <taxon>Gammaproteobacteria</taxon>
        <taxon>Oceanospirillales</taxon>
        <taxon>Endozoicomonadaceae</taxon>
        <taxon>Endozoicomonas</taxon>
    </lineage>
</organism>
<dbReference type="EMBL" id="JBEWTB010000002">
    <property type="protein sequence ID" value="MET4756145.1"/>
    <property type="molecule type" value="Genomic_DNA"/>
</dbReference>
<keyword evidence="1" id="KW-1133">Transmembrane helix</keyword>
<dbReference type="SUPFAM" id="SSF53756">
    <property type="entry name" value="UDP-Glycosyltransferase/glycogen phosphorylase"/>
    <property type="match status" value="1"/>
</dbReference>
<comment type="caution">
    <text evidence="2">The sequence shown here is derived from an EMBL/GenBank/DDBJ whole genome shotgun (WGS) entry which is preliminary data.</text>
</comment>
<accession>A0ABV2SEF1</accession>
<keyword evidence="1" id="KW-0472">Membrane</keyword>
<keyword evidence="3" id="KW-1185">Reference proteome</keyword>
<evidence type="ECO:0000313" key="3">
    <source>
        <dbReference type="Proteomes" id="UP001549366"/>
    </source>
</evidence>
<protein>
    <recommendedName>
        <fullName evidence="4">Glycosyl transferase family 28 C-terminal domain-containing protein</fullName>
    </recommendedName>
</protein>
<keyword evidence="1" id="KW-0812">Transmembrane</keyword>
<feature type="transmembrane region" description="Helical" evidence="1">
    <location>
        <begin position="20"/>
        <end position="44"/>
    </location>
</feature>
<gene>
    <name evidence="2" type="ORF">V5J35_001337</name>
</gene>
<evidence type="ECO:0000313" key="2">
    <source>
        <dbReference type="EMBL" id="MET4756145.1"/>
    </source>
</evidence>
<evidence type="ECO:0008006" key="4">
    <source>
        <dbReference type="Google" id="ProtNLM"/>
    </source>
</evidence>
<name>A0ABV2SEF1_9GAMM</name>
<proteinExistence type="predicted"/>
<dbReference type="RefSeq" id="WP_354010503.1">
    <property type="nucleotide sequence ID" value="NZ_JBEWTA010000001.1"/>
</dbReference>
<reference evidence="2 3" key="1">
    <citation type="submission" date="2024-06" db="EMBL/GenBank/DDBJ databases">
        <title>Genomic Encyclopedia of Type Strains, Phase V (KMG-V): Genome sequencing to study the core and pangenomes of soil and plant-associated prokaryotes.</title>
        <authorList>
            <person name="Whitman W."/>
        </authorList>
    </citation>
    <scope>NUCLEOTIDE SEQUENCE [LARGE SCALE GENOMIC DNA]</scope>
    <source>
        <strain evidence="2 3">NE40</strain>
    </source>
</reference>